<sequence length="110" mass="11776">MHETIRVDREATGPDSCRVAVSGELDLVTAGEVRQALQRAVGDNRVVVIDLGGLTFCDCTGLSALLAAARTAQAAHVELRLCAVPCFLARILRLSGTRDAFTVEEKRGRP</sequence>
<dbReference type="NCBIfam" id="TIGR00377">
    <property type="entry name" value="ant_ant_sig"/>
    <property type="match status" value="1"/>
</dbReference>
<proteinExistence type="inferred from homology"/>
<gene>
    <name evidence="4" type="ORF">SSPO_097500</name>
</gene>
<dbReference type="InterPro" id="IPR036513">
    <property type="entry name" value="STAS_dom_sf"/>
</dbReference>
<accession>A0A499V0M5</accession>
<evidence type="ECO:0000313" key="4">
    <source>
        <dbReference type="EMBL" id="BBJ47032.1"/>
    </source>
</evidence>
<evidence type="ECO:0000256" key="2">
    <source>
        <dbReference type="RuleBase" id="RU003749"/>
    </source>
</evidence>
<dbReference type="PANTHER" id="PTHR33495">
    <property type="entry name" value="ANTI-SIGMA FACTOR ANTAGONIST TM_1081-RELATED-RELATED"/>
    <property type="match status" value="1"/>
</dbReference>
<dbReference type="SUPFAM" id="SSF52091">
    <property type="entry name" value="SpoIIaa-like"/>
    <property type="match status" value="1"/>
</dbReference>
<reference evidence="4 5" key="1">
    <citation type="journal article" date="2020" name="Int. J. Syst. Evol. Microbiol.">
        <title>Reclassification of Streptomyces castelarensis and Streptomyces sporoclivatus as later heterotypic synonyms of Streptomyces antimycoticus.</title>
        <authorList>
            <person name="Komaki H."/>
            <person name="Tamura T."/>
        </authorList>
    </citation>
    <scope>NUCLEOTIDE SEQUENCE [LARGE SCALE GENOMIC DNA]</scope>
    <source>
        <strain evidence="4 5">NBRC 100767</strain>
    </source>
</reference>
<feature type="domain" description="STAS" evidence="3">
    <location>
        <begin position="19"/>
        <end position="110"/>
    </location>
</feature>
<dbReference type="GO" id="GO:0043856">
    <property type="term" value="F:anti-sigma factor antagonist activity"/>
    <property type="evidence" value="ECO:0007669"/>
    <property type="project" value="InterPro"/>
</dbReference>
<dbReference type="PANTHER" id="PTHR33495:SF2">
    <property type="entry name" value="ANTI-SIGMA FACTOR ANTAGONIST TM_1081-RELATED"/>
    <property type="match status" value="1"/>
</dbReference>
<comment type="similarity">
    <text evidence="1 2">Belongs to the anti-sigma-factor antagonist family.</text>
</comment>
<dbReference type="PROSITE" id="PS50801">
    <property type="entry name" value="STAS"/>
    <property type="match status" value="1"/>
</dbReference>
<dbReference type="Proteomes" id="UP000463951">
    <property type="component" value="Chromosome"/>
</dbReference>
<dbReference type="RefSeq" id="WP_364926798.1">
    <property type="nucleotide sequence ID" value="NZ_JBFAUS010000101.1"/>
</dbReference>
<dbReference type="Pfam" id="PF01740">
    <property type="entry name" value="STAS"/>
    <property type="match status" value="1"/>
</dbReference>
<dbReference type="EMBL" id="AP019620">
    <property type="protein sequence ID" value="BBJ47032.1"/>
    <property type="molecule type" value="Genomic_DNA"/>
</dbReference>
<protein>
    <recommendedName>
        <fullName evidence="2">Anti-sigma factor antagonist</fullName>
    </recommendedName>
</protein>
<evidence type="ECO:0000256" key="1">
    <source>
        <dbReference type="ARBA" id="ARBA00009013"/>
    </source>
</evidence>
<organism evidence="4 5">
    <name type="scientific">Streptomyces antimycoticus</name>
    <dbReference type="NCBI Taxonomy" id="68175"/>
    <lineage>
        <taxon>Bacteria</taxon>
        <taxon>Bacillati</taxon>
        <taxon>Actinomycetota</taxon>
        <taxon>Actinomycetes</taxon>
        <taxon>Kitasatosporales</taxon>
        <taxon>Streptomycetaceae</taxon>
        <taxon>Streptomyces</taxon>
        <taxon>Streptomyces violaceusniger group</taxon>
    </lineage>
</organism>
<name>A0A499V0M5_9ACTN</name>
<dbReference type="InterPro" id="IPR003658">
    <property type="entry name" value="Anti-sigma_ant"/>
</dbReference>
<dbReference type="Gene3D" id="3.30.750.24">
    <property type="entry name" value="STAS domain"/>
    <property type="match status" value="1"/>
</dbReference>
<evidence type="ECO:0000259" key="3">
    <source>
        <dbReference type="PROSITE" id="PS50801"/>
    </source>
</evidence>
<dbReference type="CDD" id="cd07043">
    <property type="entry name" value="STAS_anti-anti-sigma_factors"/>
    <property type="match status" value="1"/>
</dbReference>
<evidence type="ECO:0000313" key="5">
    <source>
        <dbReference type="Proteomes" id="UP000463951"/>
    </source>
</evidence>
<dbReference type="InterPro" id="IPR002645">
    <property type="entry name" value="STAS_dom"/>
</dbReference>
<dbReference type="AlphaFoldDB" id="A0A499V0M5"/>